<dbReference type="InterPro" id="IPR025886">
    <property type="entry name" value="PP2-like"/>
</dbReference>
<evidence type="ECO:0000259" key="1">
    <source>
        <dbReference type="PROSITE" id="PS50181"/>
    </source>
</evidence>
<evidence type="ECO:0000313" key="3">
    <source>
        <dbReference type="Proteomes" id="UP000326396"/>
    </source>
</evidence>
<dbReference type="InterPro" id="IPR001810">
    <property type="entry name" value="F-box_dom"/>
</dbReference>
<accession>A0A5N6P6N3</accession>
<protein>
    <recommendedName>
        <fullName evidence="1">F-box domain-containing protein</fullName>
    </recommendedName>
</protein>
<dbReference type="AlphaFoldDB" id="A0A5N6P6N3"/>
<feature type="domain" description="F-box" evidence="1">
    <location>
        <begin position="9"/>
        <end position="55"/>
    </location>
</feature>
<dbReference type="Pfam" id="PF12937">
    <property type="entry name" value="F-box-like"/>
    <property type="match status" value="1"/>
</dbReference>
<organism evidence="2 3">
    <name type="scientific">Mikania micrantha</name>
    <name type="common">bitter vine</name>
    <dbReference type="NCBI Taxonomy" id="192012"/>
    <lineage>
        <taxon>Eukaryota</taxon>
        <taxon>Viridiplantae</taxon>
        <taxon>Streptophyta</taxon>
        <taxon>Embryophyta</taxon>
        <taxon>Tracheophyta</taxon>
        <taxon>Spermatophyta</taxon>
        <taxon>Magnoliopsida</taxon>
        <taxon>eudicotyledons</taxon>
        <taxon>Gunneridae</taxon>
        <taxon>Pentapetalae</taxon>
        <taxon>asterids</taxon>
        <taxon>campanulids</taxon>
        <taxon>Asterales</taxon>
        <taxon>Asteraceae</taxon>
        <taxon>Asteroideae</taxon>
        <taxon>Heliantheae alliance</taxon>
        <taxon>Eupatorieae</taxon>
        <taxon>Mikania</taxon>
    </lineage>
</organism>
<dbReference type="CDD" id="cd22162">
    <property type="entry name" value="F-box_AtSKIP3-like"/>
    <property type="match status" value="1"/>
</dbReference>
<dbReference type="OrthoDB" id="1918565at2759"/>
<proteinExistence type="predicted"/>
<sequence>MTETESSQASSIWVLPEGRISEILSLTSPRDACRAATISKTFNLAADSDAVWERFLPPDYRDVIATAVSPVVFESKKQLYHQLSASYILLDRGNLGFKLDKESGRKCYLVGARDLSIIWGNDTRYWVWANVPESRFEEVAILRAVWWLDIYGKLSSVMLSPNTTYAAYLVFRIRNSSRLSVPAKTILDFGGIRTETINVFLQRPELWMGAPAPAPAPAPAMRNDGWMDIKLGEFYYHDGDEGEVGMMFQEPDNYGCKHGLIVEGIEIRPK</sequence>
<dbReference type="Pfam" id="PF14299">
    <property type="entry name" value="PP2"/>
    <property type="match status" value="1"/>
</dbReference>
<dbReference type="PANTHER" id="PTHR32278">
    <property type="entry name" value="F-BOX DOMAIN-CONTAINING PROTEIN"/>
    <property type="match status" value="1"/>
</dbReference>
<dbReference type="PANTHER" id="PTHR32278:SF61">
    <property type="entry name" value="F-BOX DOMAIN, PHLOEM PROTEIN 2-LIKE PROTEIN-RELATED"/>
    <property type="match status" value="1"/>
</dbReference>
<dbReference type="SUPFAM" id="SSF81383">
    <property type="entry name" value="F-box domain"/>
    <property type="match status" value="1"/>
</dbReference>
<dbReference type="InterPro" id="IPR036047">
    <property type="entry name" value="F-box-like_dom_sf"/>
</dbReference>
<reference evidence="2 3" key="1">
    <citation type="submission" date="2019-05" db="EMBL/GenBank/DDBJ databases">
        <title>Mikania micrantha, genome provides insights into the molecular mechanism of rapid growth.</title>
        <authorList>
            <person name="Liu B."/>
        </authorList>
    </citation>
    <scope>NUCLEOTIDE SEQUENCE [LARGE SCALE GENOMIC DNA]</scope>
    <source>
        <strain evidence="2">NLD-2019</strain>
        <tissue evidence="2">Leaf</tissue>
    </source>
</reference>
<keyword evidence="3" id="KW-1185">Reference proteome</keyword>
<dbReference type="EMBL" id="SZYD01000006">
    <property type="protein sequence ID" value="KAD5960443.1"/>
    <property type="molecule type" value="Genomic_DNA"/>
</dbReference>
<comment type="caution">
    <text evidence="2">The sequence shown here is derived from an EMBL/GenBank/DDBJ whole genome shotgun (WGS) entry which is preliminary data.</text>
</comment>
<name>A0A5N6P6N3_9ASTR</name>
<dbReference type="Gene3D" id="1.20.1280.50">
    <property type="match status" value="1"/>
</dbReference>
<evidence type="ECO:0000313" key="2">
    <source>
        <dbReference type="EMBL" id="KAD5960443.1"/>
    </source>
</evidence>
<dbReference type="PROSITE" id="PS50181">
    <property type="entry name" value="FBOX"/>
    <property type="match status" value="1"/>
</dbReference>
<dbReference type="Proteomes" id="UP000326396">
    <property type="component" value="Linkage Group LG14"/>
</dbReference>
<gene>
    <name evidence="2" type="ORF">E3N88_11915</name>
</gene>